<feature type="transmembrane region" description="Helical" evidence="1">
    <location>
        <begin position="49"/>
        <end position="71"/>
    </location>
</feature>
<dbReference type="RefSeq" id="WP_073373505.1">
    <property type="nucleotide sequence ID" value="NZ_FQXS01000003.1"/>
</dbReference>
<keyword evidence="1" id="KW-1133">Transmembrane helix</keyword>
<dbReference type="EMBL" id="FQXS01000003">
    <property type="protein sequence ID" value="SHH51108.1"/>
    <property type="molecule type" value="Genomic_DNA"/>
</dbReference>
<feature type="transmembrane region" description="Helical" evidence="1">
    <location>
        <begin position="83"/>
        <end position="101"/>
    </location>
</feature>
<evidence type="ECO:0000313" key="3">
    <source>
        <dbReference type="Proteomes" id="UP000184139"/>
    </source>
</evidence>
<proteinExistence type="predicted"/>
<dbReference type="AlphaFoldDB" id="A0A1M5TK99"/>
<evidence type="ECO:0000313" key="2">
    <source>
        <dbReference type="EMBL" id="SHH51108.1"/>
    </source>
</evidence>
<organism evidence="2 3">
    <name type="scientific">Desulfofustis glycolicus DSM 9705</name>
    <dbReference type="NCBI Taxonomy" id="1121409"/>
    <lineage>
        <taxon>Bacteria</taxon>
        <taxon>Pseudomonadati</taxon>
        <taxon>Thermodesulfobacteriota</taxon>
        <taxon>Desulfobulbia</taxon>
        <taxon>Desulfobulbales</taxon>
        <taxon>Desulfocapsaceae</taxon>
        <taxon>Desulfofustis</taxon>
    </lineage>
</organism>
<keyword evidence="3" id="KW-1185">Reference proteome</keyword>
<protein>
    <submittedName>
        <fullName evidence="2">Uncharacterized protein</fullName>
    </submittedName>
</protein>
<sequence length="477" mass="53909">MFALIKYLLYLSLWLVSATIAGFFVYFTLTQATDYRLLLDRPDLVTPEQIIAAAVLVIIPVALILLFAPLFQITPKRNWFSSFLRLLLVMLMAGFIGYQLLDGRKVYQLYTQKDLIVRQPEAGKASFLLTSLHNGSLGPIPTTAPMEEANYARQIETHRRDIETSWQTIAPYRLVIDQLAELSVLPYPAQPIEIVTSAGGAGNLDNLCRIYLAHAVLQIRLGNREQGFEELLTIHRVARNGLAGANRINDKMTWTMALHNTIRTAYRIVLDEEPRYEEMRQLAQASPRLTRQETSLRAVWLSQYLDGIDRLDHPANEVLADFLARRSPQKPLLLLMAPPWLFEATYRFTCQKNRTAADLRSFWEPVIEQAPANPAAFRQAWASRTAFGDGPPLRNLGGWYFHRPPDLRSEEKLVNDLYRISDIFAAFLTNKLEFGQDIGAHLEGGHRPVATENQRIIGAGADGALGTPDDIVLEPIF</sequence>
<gene>
    <name evidence="2" type="ORF">SAMN02745124_00766</name>
</gene>
<name>A0A1M5TK99_9BACT</name>
<dbReference type="Proteomes" id="UP000184139">
    <property type="component" value="Unassembled WGS sequence"/>
</dbReference>
<keyword evidence="1" id="KW-0472">Membrane</keyword>
<evidence type="ECO:0000256" key="1">
    <source>
        <dbReference type="SAM" id="Phobius"/>
    </source>
</evidence>
<keyword evidence="1" id="KW-0812">Transmembrane</keyword>
<reference evidence="2 3" key="1">
    <citation type="submission" date="2016-11" db="EMBL/GenBank/DDBJ databases">
        <authorList>
            <person name="Jaros S."/>
            <person name="Januszkiewicz K."/>
            <person name="Wedrychowicz H."/>
        </authorList>
    </citation>
    <scope>NUCLEOTIDE SEQUENCE [LARGE SCALE GENOMIC DNA]</scope>
    <source>
        <strain evidence="2 3">DSM 9705</strain>
    </source>
</reference>
<accession>A0A1M5TK99</accession>
<feature type="transmembrane region" description="Helical" evidence="1">
    <location>
        <begin position="7"/>
        <end position="29"/>
    </location>
</feature>